<name>A0A7X4H7N5_9BURK</name>
<accession>A0A7X4H7N5</accession>
<dbReference type="AlphaFoldDB" id="A0A7X4H7N5"/>
<evidence type="ECO:0000313" key="2">
    <source>
        <dbReference type="Proteomes" id="UP000450676"/>
    </source>
</evidence>
<sequence>MFTKKDVKWTLIPASEQELDEVRARCRRLVQRRAAVSAGMSAVPIPGLDVVSDLRLFSELIEDVNREFGLTPEQVGRLQPRFRLLAYQAAVNVGGTMVGKYVTREVVLRMMQRAGAGLVARQATRFVPLAGQAAAAAIGFFAFRQIGYQHVEACARVAQEVMLAQRDAAP</sequence>
<reference evidence="1 2" key="1">
    <citation type="submission" date="2019-12" db="EMBL/GenBank/DDBJ databases">
        <title>Novel species isolated from a subtropical stream in China.</title>
        <authorList>
            <person name="Lu H."/>
        </authorList>
    </citation>
    <scope>NUCLEOTIDE SEQUENCE [LARGE SCALE GENOMIC DNA]</scope>
    <source>
        <strain evidence="1 2">FT127W</strain>
    </source>
</reference>
<evidence type="ECO:0000313" key="1">
    <source>
        <dbReference type="EMBL" id="MYN05719.1"/>
    </source>
</evidence>
<comment type="caution">
    <text evidence="1">The sequence shown here is derived from an EMBL/GenBank/DDBJ whole genome shotgun (WGS) entry which is preliminary data.</text>
</comment>
<keyword evidence="2" id="KW-1185">Reference proteome</keyword>
<dbReference type="Proteomes" id="UP000450676">
    <property type="component" value="Unassembled WGS sequence"/>
</dbReference>
<dbReference type="EMBL" id="WWCU01000001">
    <property type="protein sequence ID" value="MYN05719.1"/>
    <property type="molecule type" value="Genomic_DNA"/>
</dbReference>
<gene>
    <name evidence="1" type="ORF">GTP77_00025</name>
</gene>
<organism evidence="1 2">
    <name type="scientific">Pseudoduganella aquatica</name>
    <dbReference type="NCBI Taxonomy" id="2660641"/>
    <lineage>
        <taxon>Bacteria</taxon>
        <taxon>Pseudomonadati</taxon>
        <taxon>Pseudomonadota</taxon>
        <taxon>Betaproteobacteria</taxon>
        <taxon>Burkholderiales</taxon>
        <taxon>Oxalobacteraceae</taxon>
        <taxon>Telluria group</taxon>
        <taxon>Pseudoduganella</taxon>
    </lineage>
</organism>
<evidence type="ECO:0008006" key="3">
    <source>
        <dbReference type="Google" id="ProtNLM"/>
    </source>
</evidence>
<proteinExistence type="predicted"/>
<dbReference type="RefSeq" id="WP_161070124.1">
    <property type="nucleotide sequence ID" value="NZ_CP086370.1"/>
</dbReference>
<protein>
    <recommendedName>
        <fullName evidence="3">DUF697 domain-containing protein</fullName>
    </recommendedName>
</protein>